<organism evidence="3">
    <name type="scientific">Gongylonema pulchrum</name>
    <dbReference type="NCBI Taxonomy" id="637853"/>
    <lineage>
        <taxon>Eukaryota</taxon>
        <taxon>Metazoa</taxon>
        <taxon>Ecdysozoa</taxon>
        <taxon>Nematoda</taxon>
        <taxon>Chromadorea</taxon>
        <taxon>Rhabditida</taxon>
        <taxon>Spirurina</taxon>
        <taxon>Spiruromorpha</taxon>
        <taxon>Spiruroidea</taxon>
        <taxon>Gongylonematidae</taxon>
        <taxon>Gongylonema</taxon>
    </lineage>
</organism>
<dbReference type="WBParaSite" id="GPUH_0000974401-mRNA-1">
    <property type="protein sequence ID" value="GPUH_0000974401-mRNA-1"/>
    <property type="gene ID" value="GPUH_0000974401"/>
</dbReference>
<evidence type="ECO:0000313" key="3">
    <source>
        <dbReference type="WBParaSite" id="GPUH_0000974401-mRNA-1"/>
    </source>
</evidence>
<dbReference type="OrthoDB" id="21182at2759"/>
<protein>
    <submittedName>
        <fullName evidence="3">Secreted protein</fullName>
    </submittedName>
</protein>
<dbReference type="Proteomes" id="UP000271098">
    <property type="component" value="Unassembled WGS sequence"/>
</dbReference>
<sequence length="131" mass="14477">MVLHVRQTMKMVAASTSVLTLPTATIAIVGMDSSRIQKTHTIASISMNVLVTILAPRYSAVFLLQHFTLLNSCLNTKGSYLCRCLDDFENNVVVGAMTGKDCRAKVFTSSPHFLILFLHFCNAEVDLLKVR</sequence>
<dbReference type="AlphaFoldDB" id="A0A183DLZ2"/>
<evidence type="ECO:0000313" key="1">
    <source>
        <dbReference type="EMBL" id="VDK76618.1"/>
    </source>
</evidence>
<name>A0A183DLZ2_9BILA</name>
<reference evidence="1 2" key="2">
    <citation type="submission" date="2018-11" db="EMBL/GenBank/DDBJ databases">
        <authorList>
            <consortium name="Pathogen Informatics"/>
        </authorList>
    </citation>
    <scope>NUCLEOTIDE SEQUENCE [LARGE SCALE GENOMIC DNA]</scope>
</reference>
<dbReference type="EMBL" id="UYRT01033315">
    <property type="protein sequence ID" value="VDK76618.1"/>
    <property type="molecule type" value="Genomic_DNA"/>
</dbReference>
<keyword evidence="2" id="KW-1185">Reference proteome</keyword>
<proteinExistence type="predicted"/>
<reference evidence="3" key="1">
    <citation type="submission" date="2016-06" db="UniProtKB">
        <authorList>
            <consortium name="WormBaseParasite"/>
        </authorList>
    </citation>
    <scope>IDENTIFICATION</scope>
</reference>
<evidence type="ECO:0000313" key="2">
    <source>
        <dbReference type="Proteomes" id="UP000271098"/>
    </source>
</evidence>
<accession>A0A183DLZ2</accession>
<gene>
    <name evidence="1" type="ORF">GPUH_LOCUS9734</name>
</gene>